<name>A0A369TG32_9RHOB</name>
<dbReference type="OrthoDB" id="8456171at2"/>
<dbReference type="AlphaFoldDB" id="A0A369TG32"/>
<dbReference type="Proteomes" id="UP000253977">
    <property type="component" value="Unassembled WGS sequence"/>
</dbReference>
<protein>
    <submittedName>
        <fullName evidence="2">DUF4384 domain-containing protein</fullName>
    </submittedName>
</protein>
<comment type="caution">
    <text evidence="2">The sequence shown here is derived from an EMBL/GenBank/DDBJ whole genome shotgun (WGS) entry which is preliminary data.</text>
</comment>
<reference evidence="2 3" key="1">
    <citation type="submission" date="2018-07" db="EMBL/GenBank/DDBJ databases">
        <title>Thalassococcus profundi sp. nov., a marine bacterium isolated from deep seawater of Okinawa Trough.</title>
        <authorList>
            <person name="Yu M."/>
        </authorList>
    </citation>
    <scope>NUCLEOTIDE SEQUENCE [LARGE SCALE GENOMIC DNA]</scope>
    <source>
        <strain evidence="2 3">WRAS1</strain>
    </source>
</reference>
<evidence type="ECO:0000259" key="1">
    <source>
        <dbReference type="Pfam" id="PF14326"/>
    </source>
</evidence>
<evidence type="ECO:0000313" key="3">
    <source>
        <dbReference type="Proteomes" id="UP000253977"/>
    </source>
</evidence>
<evidence type="ECO:0000313" key="2">
    <source>
        <dbReference type="EMBL" id="RDD64331.1"/>
    </source>
</evidence>
<dbReference type="InterPro" id="IPR025493">
    <property type="entry name" value="DUF4384"/>
</dbReference>
<keyword evidence="3" id="KW-1185">Reference proteome</keyword>
<feature type="domain" description="DUF4384" evidence="1">
    <location>
        <begin position="417"/>
        <end position="496"/>
    </location>
</feature>
<dbReference type="Pfam" id="PF14326">
    <property type="entry name" value="DUF4384"/>
    <property type="match status" value="1"/>
</dbReference>
<organism evidence="2 3">
    <name type="scientific">Thalassococcus profundi</name>
    <dbReference type="NCBI Taxonomy" id="2282382"/>
    <lineage>
        <taxon>Bacteria</taxon>
        <taxon>Pseudomonadati</taxon>
        <taxon>Pseudomonadota</taxon>
        <taxon>Alphaproteobacteria</taxon>
        <taxon>Rhodobacterales</taxon>
        <taxon>Roseobacteraceae</taxon>
        <taxon>Thalassococcus</taxon>
    </lineage>
</organism>
<dbReference type="RefSeq" id="WP_114512774.1">
    <property type="nucleotide sequence ID" value="NZ_QPMK01000024.1"/>
</dbReference>
<sequence>MSVARGGLAVAASLALHVGAGLALLPWLAPRTVPQQGGGDTRVMLATMAVPRDRAVPQEPEVEQAARAEASGARMPGQAVPVRRAPVQSPNADAVTALPASGAVLSARTDPVAPVAALRPEAATTAALAPSAARAGEVRAQPVKAVAAQPDQMRAMAADDAVQASAARVVVARTVPAAQPAIAARQDTAEAVPAQPVKAMSVAAVGAVLSARLADAAPIAADAPSAARVRAEPTPPPVAAETPVGADAAAMALAPVPLSARAPQARQASALASGGAVVTAGLAWSGAGRVSLDAQSLATLEAFLLPGQAAGQEQRDRMAAAMAAPDCARVHTVFDPDTGALELRGHVPEAAARAPLLETLQAQVGTALPLRDALQILPRPQCALLDGIAAMGLPQSEEQLTDSDLVGEHAQVREYAFDEGDRLTIDLTAPDYPAYVYVDYFDASGQVLHLVPNARRPLRRLAPAETVSVGRGDDLDLRIAPPFGQDIAVAFAASQPLYEGDRPLVEPALPYLAEMQARIADARAADPSFRGEWVYLFVKTGPAPP</sequence>
<accession>A0A369TG32</accession>
<proteinExistence type="predicted"/>
<gene>
    <name evidence="2" type="ORF">DU478_20710</name>
</gene>
<dbReference type="EMBL" id="QPMK01000024">
    <property type="protein sequence ID" value="RDD64331.1"/>
    <property type="molecule type" value="Genomic_DNA"/>
</dbReference>